<dbReference type="Pfam" id="PF00805">
    <property type="entry name" value="Pentapeptide"/>
    <property type="match status" value="1"/>
</dbReference>
<dbReference type="OrthoDB" id="2443807at2759"/>
<dbReference type="SUPFAM" id="SSF141571">
    <property type="entry name" value="Pentapeptide repeat-like"/>
    <property type="match status" value="1"/>
</dbReference>
<evidence type="ECO:0000313" key="7">
    <source>
        <dbReference type="Proteomes" id="UP000078512"/>
    </source>
</evidence>
<dbReference type="InterPro" id="IPR027417">
    <property type="entry name" value="P-loop_NTPase"/>
</dbReference>
<feature type="domain" description="Anaphase-promoting complex subunit 4-like WD40" evidence="5">
    <location>
        <begin position="657"/>
        <end position="708"/>
    </location>
</feature>
<dbReference type="Pfam" id="PF12894">
    <property type="entry name" value="ANAPC4_WD40"/>
    <property type="match status" value="1"/>
</dbReference>
<feature type="region of interest" description="Disordered" evidence="4">
    <location>
        <begin position="40"/>
        <end position="59"/>
    </location>
</feature>
<dbReference type="InterPro" id="IPR015943">
    <property type="entry name" value="WD40/YVTN_repeat-like_dom_sf"/>
</dbReference>
<dbReference type="InterPro" id="IPR024977">
    <property type="entry name" value="Apc4-like_WD40_dom"/>
</dbReference>
<organism evidence="6 7">
    <name type="scientific">Linnemannia elongata AG-77</name>
    <dbReference type="NCBI Taxonomy" id="1314771"/>
    <lineage>
        <taxon>Eukaryota</taxon>
        <taxon>Fungi</taxon>
        <taxon>Fungi incertae sedis</taxon>
        <taxon>Mucoromycota</taxon>
        <taxon>Mortierellomycotina</taxon>
        <taxon>Mortierellomycetes</taxon>
        <taxon>Mortierellales</taxon>
        <taxon>Mortierellaceae</taxon>
        <taxon>Linnemannia</taxon>
    </lineage>
</organism>
<dbReference type="PANTHER" id="PTHR22847:SF637">
    <property type="entry name" value="WD REPEAT DOMAIN 5B"/>
    <property type="match status" value="1"/>
</dbReference>
<name>A0A197JJX0_9FUNG</name>
<keyword evidence="2" id="KW-0677">Repeat</keyword>
<dbReference type="GO" id="GO:1990234">
    <property type="term" value="C:transferase complex"/>
    <property type="evidence" value="ECO:0007669"/>
    <property type="project" value="UniProtKB-ARBA"/>
</dbReference>
<dbReference type="Gene3D" id="3.40.50.300">
    <property type="entry name" value="P-loop containing nucleotide triphosphate hydrolases"/>
    <property type="match status" value="1"/>
</dbReference>
<dbReference type="InterPro" id="IPR001646">
    <property type="entry name" value="5peptide_repeat"/>
</dbReference>
<dbReference type="SMART" id="SM00320">
    <property type="entry name" value="WD40"/>
    <property type="match status" value="2"/>
</dbReference>
<gene>
    <name evidence="6" type="ORF">K457DRAFT_1899081</name>
</gene>
<dbReference type="Gene3D" id="2.160.20.80">
    <property type="entry name" value="E3 ubiquitin-protein ligase SopA"/>
    <property type="match status" value="1"/>
</dbReference>
<dbReference type="Gene3D" id="2.130.10.10">
    <property type="entry name" value="YVTN repeat-like/Quinoprotein amine dehydrogenase"/>
    <property type="match status" value="1"/>
</dbReference>
<dbReference type="InterPro" id="IPR036322">
    <property type="entry name" value="WD40_repeat_dom_sf"/>
</dbReference>
<proteinExistence type="predicted"/>
<protein>
    <recommendedName>
        <fullName evidence="5">Anaphase-promoting complex subunit 4-like WD40 domain-containing protein</fullName>
    </recommendedName>
</protein>
<dbReference type="PANTHER" id="PTHR22847">
    <property type="entry name" value="WD40 REPEAT PROTEIN"/>
    <property type="match status" value="1"/>
</dbReference>
<evidence type="ECO:0000313" key="6">
    <source>
        <dbReference type="EMBL" id="OAQ24654.1"/>
    </source>
</evidence>
<evidence type="ECO:0000256" key="1">
    <source>
        <dbReference type="ARBA" id="ARBA00022574"/>
    </source>
</evidence>
<dbReference type="EMBL" id="KV442090">
    <property type="protein sequence ID" value="OAQ24654.1"/>
    <property type="molecule type" value="Genomic_DNA"/>
</dbReference>
<feature type="repeat" description="WD" evidence="3">
    <location>
        <begin position="697"/>
        <end position="726"/>
    </location>
</feature>
<dbReference type="STRING" id="1314771.A0A197JJX0"/>
<dbReference type="PROSITE" id="PS50082">
    <property type="entry name" value="WD_REPEATS_2"/>
    <property type="match status" value="1"/>
</dbReference>
<sequence>MLVFIASHSHSSQPSAHTLLHNTSPAAKSFFKPTQVVTMFSSPSQGSSPPFPSSSASSERPEIVIEEQHVLSQLEHTTPLARVSSKRKYLSRLFKRGPKVKKAIPNLAASSTSATLVGTDGCIQFAASTRNAVPVSSKLHSPLLAKVQEIPKLEYDLHALKLMRIADYKQAVYIDTMTKRSLQDTDDNLFPLKDKVKDFLASDTQVMLVLGDSEAGKSTFNRHLEHQLWQEYKSGGRIPPFVNLPSIERPEKDLIAEQLRIHKFSETQIRELEQHRQFVLICDGQLTSKLHTTNSFNRSGQREAKLLITCRSQYLGPDYRGLFVPQAVNKYSQAADELFMEAVIAPFSKEQIEDYVERYVPLEPRTWVKKDYMDKLEPISNLLDLVKNPFLLTLCLEALPDVVQGKSNLTRLRVTRVQLYNFVWHWLRVNKRRLQDKLRGDKLAVFEELLEAGFEQIGFKFQQDLATASFVHQDGRPIVNYINKHDKSSWKAAFFSSAFETSLLRDTSLLSRAGTQYRFVHHSILEYFFACTISGPIKNLVVEPSIIQVLAERAQLDSGFKDDLLAVIELSKTDVQAMRSAANAITILVKAGVRFSVADLPGNRVPGADISGGQFDSAQLQGADLTGVNLTKSWILQVNFTKAQMEGVQFGEMPYLKEDTSVVSCAYSLDGTLFAVGLHDGRINIYDTSTWTKTHNFQRHRSYVYSIPYSPTGYQLLSGSNDKTAR</sequence>
<evidence type="ECO:0000256" key="3">
    <source>
        <dbReference type="PROSITE-ProRule" id="PRU00221"/>
    </source>
</evidence>
<feature type="compositionally biased region" description="Low complexity" evidence="4">
    <location>
        <begin position="41"/>
        <end position="58"/>
    </location>
</feature>
<dbReference type="Proteomes" id="UP000078512">
    <property type="component" value="Unassembled WGS sequence"/>
</dbReference>
<keyword evidence="7" id="KW-1185">Reference proteome</keyword>
<reference evidence="6 7" key="1">
    <citation type="submission" date="2016-05" db="EMBL/GenBank/DDBJ databases">
        <title>Genome sequencing reveals origins of a unique bacterial endosymbiosis in the earliest lineages of terrestrial Fungi.</title>
        <authorList>
            <consortium name="DOE Joint Genome Institute"/>
            <person name="Uehling J."/>
            <person name="Gryganskyi A."/>
            <person name="Hameed K."/>
            <person name="Tschaplinski T."/>
            <person name="Misztal P."/>
            <person name="Wu S."/>
            <person name="Desiro A."/>
            <person name="Vande Pol N."/>
            <person name="Du Z.-Y."/>
            <person name="Zienkiewicz A."/>
            <person name="Zienkiewicz K."/>
            <person name="Morin E."/>
            <person name="Tisserant E."/>
            <person name="Splivallo R."/>
            <person name="Hainaut M."/>
            <person name="Henrissat B."/>
            <person name="Ohm R."/>
            <person name="Kuo A."/>
            <person name="Yan J."/>
            <person name="Lipzen A."/>
            <person name="Nolan M."/>
            <person name="Labutti K."/>
            <person name="Barry K."/>
            <person name="Goldstein A."/>
            <person name="Labbe J."/>
            <person name="Schadt C."/>
            <person name="Tuskan G."/>
            <person name="Grigoriev I."/>
            <person name="Martin F."/>
            <person name="Vilgalys R."/>
            <person name="Bonito G."/>
        </authorList>
    </citation>
    <scope>NUCLEOTIDE SEQUENCE [LARGE SCALE GENOMIC DNA]</scope>
    <source>
        <strain evidence="6 7">AG-77</strain>
    </source>
</reference>
<evidence type="ECO:0000259" key="5">
    <source>
        <dbReference type="Pfam" id="PF12894"/>
    </source>
</evidence>
<dbReference type="AlphaFoldDB" id="A0A197JJX0"/>
<keyword evidence="1 3" id="KW-0853">WD repeat</keyword>
<dbReference type="SUPFAM" id="SSF50978">
    <property type="entry name" value="WD40 repeat-like"/>
    <property type="match status" value="1"/>
</dbReference>
<dbReference type="InterPro" id="IPR001680">
    <property type="entry name" value="WD40_rpt"/>
</dbReference>
<accession>A0A197JJX0</accession>
<evidence type="ECO:0000256" key="4">
    <source>
        <dbReference type="SAM" id="MobiDB-lite"/>
    </source>
</evidence>
<evidence type="ECO:0000256" key="2">
    <source>
        <dbReference type="ARBA" id="ARBA00022737"/>
    </source>
</evidence>
<dbReference type="PROSITE" id="PS50294">
    <property type="entry name" value="WD_REPEATS_REGION"/>
    <property type="match status" value="1"/>
</dbReference>